<reference evidence="3" key="1">
    <citation type="submission" date="2021-04" db="EMBL/GenBank/DDBJ databases">
        <title>Draft genome sequence of Xylanibacillus composti strain K13.</title>
        <authorList>
            <person name="Uke A."/>
            <person name="Chhe C."/>
            <person name="Baramee S."/>
            <person name="Kosugi A."/>
        </authorList>
    </citation>
    <scope>NUCLEOTIDE SEQUENCE</scope>
    <source>
        <strain evidence="3">K13</strain>
    </source>
</reference>
<dbReference type="InterPro" id="IPR027395">
    <property type="entry name" value="WH_DNA-bd_dom"/>
</dbReference>
<dbReference type="GO" id="GO:0003677">
    <property type="term" value="F:DNA binding"/>
    <property type="evidence" value="ECO:0007669"/>
    <property type="project" value="UniProtKB-KW"/>
</dbReference>
<evidence type="ECO:0000313" key="4">
    <source>
        <dbReference type="Proteomes" id="UP000677918"/>
    </source>
</evidence>
<proteinExistence type="predicted"/>
<evidence type="ECO:0000313" key="3">
    <source>
        <dbReference type="EMBL" id="GIQ70482.1"/>
    </source>
</evidence>
<organism evidence="3 4">
    <name type="scientific">Xylanibacillus composti</name>
    <dbReference type="NCBI Taxonomy" id="1572762"/>
    <lineage>
        <taxon>Bacteria</taxon>
        <taxon>Bacillati</taxon>
        <taxon>Bacillota</taxon>
        <taxon>Bacilli</taxon>
        <taxon>Bacillales</taxon>
        <taxon>Paenibacillaceae</taxon>
        <taxon>Xylanibacillus</taxon>
    </lineage>
</organism>
<comment type="caution">
    <text evidence="3">The sequence shown here is derived from an EMBL/GenBank/DDBJ whole genome shotgun (WGS) entry which is preliminary data.</text>
</comment>
<dbReference type="InterPro" id="IPR011991">
    <property type="entry name" value="ArsR-like_HTH"/>
</dbReference>
<dbReference type="PANTHER" id="PTHR37318:SF1">
    <property type="entry name" value="BSL7504 PROTEIN"/>
    <property type="match status" value="1"/>
</dbReference>
<sequence length="104" mass="11469">MDKGLFSTIDETIHAKARLGIMTLLVTQGELDFTQLKQKLGLSDGNLSAHSRILEEAGYIAIHKTFLGRRPKTVLVGTPEGREAFLAYLNQLESILKVAKTQSD</sequence>
<feature type="domain" description="Winged helix DNA-binding" evidence="2">
    <location>
        <begin position="18"/>
        <end position="96"/>
    </location>
</feature>
<gene>
    <name evidence="3" type="ORF">XYCOK13_33060</name>
</gene>
<dbReference type="Gene3D" id="1.10.10.10">
    <property type="entry name" value="Winged helix-like DNA-binding domain superfamily/Winged helix DNA-binding domain"/>
    <property type="match status" value="1"/>
</dbReference>
<keyword evidence="1" id="KW-0238">DNA-binding</keyword>
<dbReference type="Pfam" id="PF13601">
    <property type="entry name" value="HTH_34"/>
    <property type="match status" value="1"/>
</dbReference>
<dbReference type="InterPro" id="IPR036390">
    <property type="entry name" value="WH_DNA-bd_sf"/>
</dbReference>
<dbReference type="Proteomes" id="UP000677918">
    <property type="component" value="Unassembled WGS sequence"/>
</dbReference>
<keyword evidence="4" id="KW-1185">Reference proteome</keyword>
<protein>
    <submittedName>
        <fullName evidence="3">MarR family transcriptional regulator</fullName>
    </submittedName>
</protein>
<accession>A0A8J4H6D3</accession>
<dbReference type="EMBL" id="BOVK01000049">
    <property type="protein sequence ID" value="GIQ70482.1"/>
    <property type="molecule type" value="Genomic_DNA"/>
</dbReference>
<dbReference type="InterPro" id="IPR036388">
    <property type="entry name" value="WH-like_DNA-bd_sf"/>
</dbReference>
<dbReference type="CDD" id="cd00090">
    <property type="entry name" value="HTH_ARSR"/>
    <property type="match status" value="1"/>
</dbReference>
<evidence type="ECO:0000259" key="2">
    <source>
        <dbReference type="Pfam" id="PF13601"/>
    </source>
</evidence>
<dbReference type="AlphaFoldDB" id="A0A8J4H6D3"/>
<evidence type="ECO:0000256" key="1">
    <source>
        <dbReference type="ARBA" id="ARBA00023125"/>
    </source>
</evidence>
<dbReference type="PANTHER" id="PTHR37318">
    <property type="entry name" value="BSL7504 PROTEIN"/>
    <property type="match status" value="1"/>
</dbReference>
<dbReference type="SUPFAM" id="SSF46785">
    <property type="entry name" value="Winged helix' DNA-binding domain"/>
    <property type="match status" value="1"/>
</dbReference>
<name>A0A8J4H6D3_9BACL</name>